<dbReference type="AlphaFoldDB" id="A0A8H6RPW4"/>
<evidence type="ECO:0000313" key="3">
    <source>
        <dbReference type="Proteomes" id="UP000660729"/>
    </source>
</evidence>
<feature type="region of interest" description="Disordered" evidence="1">
    <location>
        <begin position="1"/>
        <end position="192"/>
    </location>
</feature>
<dbReference type="InterPro" id="IPR053203">
    <property type="entry name" value="Cisplatin_resist-associated"/>
</dbReference>
<dbReference type="PANTHER" id="PTHR34693:SF1">
    <property type="entry name" value="PROTEIN PAR32"/>
    <property type="match status" value="1"/>
</dbReference>
<reference evidence="2" key="1">
    <citation type="submission" date="2020-04" db="EMBL/GenBank/DDBJ databases">
        <title>Draft genome resource of the tomato pathogen Pseudocercospora fuligena.</title>
        <authorList>
            <person name="Zaccaron A."/>
        </authorList>
    </citation>
    <scope>NUCLEOTIDE SEQUENCE</scope>
    <source>
        <strain evidence="2">PF001</strain>
    </source>
</reference>
<name>A0A8H6RPW4_9PEZI</name>
<comment type="caution">
    <text evidence="2">The sequence shown here is derived from an EMBL/GenBank/DDBJ whole genome shotgun (WGS) entry which is preliminary data.</text>
</comment>
<dbReference type="InterPro" id="IPR022024">
    <property type="entry name" value="DUF3602"/>
</dbReference>
<feature type="compositionally biased region" description="Basic and acidic residues" evidence="1">
    <location>
        <begin position="76"/>
        <end position="89"/>
    </location>
</feature>
<accession>A0A8H6RPW4</accession>
<dbReference type="Proteomes" id="UP000660729">
    <property type="component" value="Unassembled WGS sequence"/>
</dbReference>
<evidence type="ECO:0000256" key="1">
    <source>
        <dbReference type="SAM" id="MobiDB-lite"/>
    </source>
</evidence>
<dbReference type="OrthoDB" id="3063476at2759"/>
<dbReference type="PANTHER" id="PTHR34693">
    <property type="entry name" value="PROTEIN PAR32"/>
    <property type="match status" value="1"/>
</dbReference>
<organism evidence="2 3">
    <name type="scientific">Pseudocercospora fuligena</name>
    <dbReference type="NCBI Taxonomy" id="685502"/>
    <lineage>
        <taxon>Eukaryota</taxon>
        <taxon>Fungi</taxon>
        <taxon>Dikarya</taxon>
        <taxon>Ascomycota</taxon>
        <taxon>Pezizomycotina</taxon>
        <taxon>Dothideomycetes</taxon>
        <taxon>Dothideomycetidae</taxon>
        <taxon>Mycosphaerellales</taxon>
        <taxon>Mycosphaerellaceae</taxon>
        <taxon>Pseudocercospora</taxon>
    </lineage>
</organism>
<proteinExistence type="predicted"/>
<sequence length="192" mass="19957">MAQPPSNGNGVATDPAAAARSHGRGGAGNINNKPPAKLEADDLKTPTIKSNLYTTGRGGSGNMAKNNPANAAETRAAQDVEAPAHHAKDMQGTYHWGRGGEGNMTTLGKSGAQEARKKSKERRALKERTASSGSNGGKNRRPSFQTALSKGREILGLGGKKKENGEKKENGGAVQEPAKEKKSSEDESAIAD</sequence>
<dbReference type="EMBL" id="JABCIY010000055">
    <property type="protein sequence ID" value="KAF7194753.1"/>
    <property type="molecule type" value="Genomic_DNA"/>
</dbReference>
<feature type="compositionally biased region" description="Basic and acidic residues" evidence="1">
    <location>
        <begin position="160"/>
        <end position="170"/>
    </location>
</feature>
<protein>
    <submittedName>
        <fullName evidence="2">Uncharacterized protein</fullName>
    </submittedName>
</protein>
<gene>
    <name evidence="2" type="ORF">HII31_03876</name>
</gene>
<evidence type="ECO:0000313" key="2">
    <source>
        <dbReference type="EMBL" id="KAF7194753.1"/>
    </source>
</evidence>
<feature type="compositionally biased region" description="Polar residues" evidence="1">
    <location>
        <begin position="1"/>
        <end position="10"/>
    </location>
</feature>
<keyword evidence="3" id="KW-1185">Reference proteome</keyword>
<dbReference type="Pfam" id="PF12223">
    <property type="entry name" value="DUF3602"/>
    <property type="match status" value="1"/>
</dbReference>